<evidence type="ECO:0000313" key="1">
    <source>
        <dbReference type="EMBL" id="ONM18249.1"/>
    </source>
</evidence>
<gene>
    <name evidence="1" type="ORF">ZEAMMB73_Zm00001d004053</name>
</gene>
<reference evidence="1" key="1">
    <citation type="submission" date="2015-12" db="EMBL/GenBank/DDBJ databases">
        <title>Update maize B73 reference genome by single molecule sequencing technologies.</title>
        <authorList>
            <consortium name="Maize Genome Sequencing Project"/>
            <person name="Ware D."/>
        </authorList>
    </citation>
    <scope>NUCLEOTIDE SEQUENCE [LARGE SCALE GENOMIC DNA]</scope>
    <source>
        <tissue evidence="1">Seedling</tissue>
    </source>
</reference>
<dbReference type="SUPFAM" id="SSF51735">
    <property type="entry name" value="NAD(P)-binding Rossmann-fold domains"/>
    <property type="match status" value="1"/>
</dbReference>
<sequence>MAAATPAQGKLLPKSAHGGVVGILFFCSNRYRTIGAFRFVEYHKIVYRAVAMSVPLPPPPPPSRRNITANTLAVLEAMAAHNVRTLIYSSTCATYGEPDKMPSLKELPSIILVISQSWMHWKALLKVNYFRWDKKEEQSSDLYRFCRLMTKFRKECESLGLEDFPTSERLR</sequence>
<dbReference type="EMBL" id="CM007648">
    <property type="protein sequence ID" value="ONM18249.1"/>
    <property type="molecule type" value="Genomic_DNA"/>
</dbReference>
<proteinExistence type="predicted"/>
<name>A0A1D6ED84_MAIZE</name>
<accession>A0A1D6ED84</accession>
<dbReference type="InterPro" id="IPR036291">
    <property type="entry name" value="NAD(P)-bd_dom_sf"/>
</dbReference>
<dbReference type="Gene3D" id="3.40.50.720">
    <property type="entry name" value="NAD(P)-binding Rossmann-like Domain"/>
    <property type="match status" value="1"/>
</dbReference>
<dbReference type="AlphaFoldDB" id="A0A1D6ED84"/>
<organism evidence="1">
    <name type="scientific">Zea mays</name>
    <name type="common">Maize</name>
    <dbReference type="NCBI Taxonomy" id="4577"/>
    <lineage>
        <taxon>Eukaryota</taxon>
        <taxon>Viridiplantae</taxon>
        <taxon>Streptophyta</taxon>
        <taxon>Embryophyta</taxon>
        <taxon>Tracheophyta</taxon>
        <taxon>Spermatophyta</taxon>
        <taxon>Magnoliopsida</taxon>
        <taxon>Liliopsida</taxon>
        <taxon>Poales</taxon>
        <taxon>Poaceae</taxon>
        <taxon>PACMAD clade</taxon>
        <taxon>Panicoideae</taxon>
        <taxon>Andropogonodae</taxon>
        <taxon>Andropogoneae</taxon>
        <taxon>Tripsacinae</taxon>
        <taxon>Zea</taxon>
    </lineage>
</organism>
<protein>
    <submittedName>
        <fullName evidence="1">Uncharacterized protein</fullName>
    </submittedName>
</protein>